<accession>A0A8P4FYI4</accession>
<dbReference type="InterPro" id="IPR052338">
    <property type="entry name" value="Transposase_5"/>
</dbReference>
<keyword evidence="4" id="KW-1185">Reference proteome</keyword>
<dbReference type="InterPro" id="IPR002492">
    <property type="entry name" value="Transposase_Tc1-like"/>
</dbReference>
<feature type="domain" description="Transposase Tc1-like" evidence="2">
    <location>
        <begin position="23"/>
        <end position="93"/>
    </location>
</feature>
<dbReference type="Proteomes" id="UP000694389">
    <property type="component" value="Unassembled WGS sequence"/>
</dbReference>
<dbReference type="Pfam" id="PF01498">
    <property type="entry name" value="HTH_Tnp_Tc3_2"/>
    <property type="match status" value="1"/>
</dbReference>
<dbReference type="Ensembl" id="ENSDLAT00005084632.1">
    <property type="protein sequence ID" value="ENSDLAP00005068015.1"/>
    <property type="gene ID" value="ENSDLAG00005033994.1"/>
</dbReference>
<name>A0A8P4FYI4_DICLA</name>
<protein>
    <recommendedName>
        <fullName evidence="2">Transposase Tc1-like domain-containing protein</fullName>
    </recommendedName>
</protein>
<proteinExistence type="predicted"/>
<dbReference type="InterPro" id="IPR036397">
    <property type="entry name" value="RNaseH_sf"/>
</dbReference>
<evidence type="ECO:0000313" key="4">
    <source>
        <dbReference type="Proteomes" id="UP000694389"/>
    </source>
</evidence>
<dbReference type="GeneTree" id="ENSGT01150000287007"/>
<dbReference type="Gene3D" id="3.30.420.10">
    <property type="entry name" value="Ribonuclease H-like superfamily/Ribonuclease H"/>
    <property type="match status" value="1"/>
</dbReference>
<dbReference type="PANTHER" id="PTHR23022:SF135">
    <property type="entry name" value="SI:DKEY-77F5.3"/>
    <property type="match status" value="1"/>
</dbReference>
<reference evidence="3" key="1">
    <citation type="submission" date="2025-08" db="UniProtKB">
        <authorList>
            <consortium name="Ensembl"/>
        </authorList>
    </citation>
    <scope>IDENTIFICATION</scope>
</reference>
<dbReference type="GO" id="GO:0003677">
    <property type="term" value="F:DNA binding"/>
    <property type="evidence" value="ECO:0007669"/>
    <property type="project" value="InterPro"/>
</dbReference>
<dbReference type="PANTHER" id="PTHR23022">
    <property type="entry name" value="TRANSPOSABLE ELEMENT-RELATED"/>
    <property type="match status" value="1"/>
</dbReference>
<dbReference type="GO" id="GO:0015074">
    <property type="term" value="P:DNA integration"/>
    <property type="evidence" value="ECO:0007669"/>
    <property type="project" value="InterPro"/>
</dbReference>
<dbReference type="AlphaFoldDB" id="A0A8P4FYI4"/>
<feature type="region of interest" description="Disordered" evidence="1">
    <location>
        <begin position="216"/>
        <end position="244"/>
    </location>
</feature>
<evidence type="ECO:0000256" key="1">
    <source>
        <dbReference type="SAM" id="MobiDB-lite"/>
    </source>
</evidence>
<reference evidence="3" key="2">
    <citation type="submission" date="2025-09" db="UniProtKB">
        <authorList>
            <consortium name="Ensembl"/>
        </authorList>
    </citation>
    <scope>IDENTIFICATION</scope>
</reference>
<dbReference type="GO" id="GO:0006313">
    <property type="term" value="P:DNA transposition"/>
    <property type="evidence" value="ECO:0007669"/>
    <property type="project" value="InterPro"/>
</dbReference>
<organism evidence="3 4">
    <name type="scientific">Dicentrarchus labrax</name>
    <name type="common">European seabass</name>
    <name type="synonym">Morone labrax</name>
    <dbReference type="NCBI Taxonomy" id="13489"/>
    <lineage>
        <taxon>Eukaryota</taxon>
        <taxon>Metazoa</taxon>
        <taxon>Chordata</taxon>
        <taxon>Craniata</taxon>
        <taxon>Vertebrata</taxon>
        <taxon>Euteleostomi</taxon>
        <taxon>Actinopterygii</taxon>
        <taxon>Neopterygii</taxon>
        <taxon>Teleostei</taxon>
        <taxon>Neoteleostei</taxon>
        <taxon>Acanthomorphata</taxon>
        <taxon>Eupercaria</taxon>
        <taxon>Moronidae</taxon>
        <taxon>Dicentrarchus</taxon>
    </lineage>
</organism>
<evidence type="ECO:0000313" key="3">
    <source>
        <dbReference type="Ensembl" id="ENSDLAP00005068015.1"/>
    </source>
</evidence>
<sequence length="244" mass="27852">MEYGTCLNLPRAGHPQKLSDRARRRLVREATKTPTTTLKELKASVAQMGETVHTTTVSRVLHQSKLYGRVAKRKPLLKNDHMKSRLGFAQRHVLESKVNWKKVLWFDEAKIELFVHQTRHYVWQTPNTAHCHKYTISTVKHGGGSIMLWGCFAAADPGRLVKVEGNTNAEKYRQILEDNLTQSARELQLGRRFIFLQDNNPKHIAKGECFGVAKSKPRSQSNREFVSGLEKSCSRPIPEEPDRA</sequence>
<evidence type="ECO:0000259" key="2">
    <source>
        <dbReference type="Pfam" id="PF01498"/>
    </source>
</evidence>